<evidence type="ECO:0000313" key="1">
    <source>
        <dbReference type="EMBL" id="HAS8538823.1"/>
    </source>
</evidence>
<proteinExistence type="predicted"/>
<dbReference type="RefSeq" id="WP_154186276.1">
    <property type="nucleotide sequence ID" value="NZ_CP035784.1"/>
</dbReference>
<protein>
    <recommendedName>
        <fullName evidence="2">Flagellar sheath protein A</fullName>
    </recommendedName>
</protein>
<gene>
    <name evidence="1" type="ORF">I7730_03385</name>
</gene>
<comment type="caution">
    <text evidence="1">The sequence shown here is derived from an EMBL/GenBank/DDBJ whole genome shotgun (WGS) entry which is preliminary data.</text>
</comment>
<dbReference type="EMBL" id="DACRBY010000003">
    <property type="protein sequence ID" value="HAS8538823.1"/>
    <property type="molecule type" value="Genomic_DNA"/>
</dbReference>
<name>A0A8H9K6N5_VIBVL</name>
<dbReference type="Proteomes" id="UP000863257">
    <property type="component" value="Unassembled WGS sequence"/>
</dbReference>
<reference evidence="1" key="1">
    <citation type="journal article" date="2018" name="Genome Biol.">
        <title>SKESA: strategic k-mer extension for scrupulous assemblies.</title>
        <authorList>
            <person name="Souvorov A."/>
            <person name="Agarwala R."/>
            <person name="Lipman D.J."/>
        </authorList>
    </citation>
    <scope>NUCLEOTIDE SEQUENCE</scope>
    <source>
        <strain evidence="1">BCW_3452</strain>
    </source>
</reference>
<organism evidence="1">
    <name type="scientific">Vibrio vulnificus</name>
    <dbReference type="NCBI Taxonomy" id="672"/>
    <lineage>
        <taxon>Bacteria</taxon>
        <taxon>Pseudomonadati</taxon>
        <taxon>Pseudomonadota</taxon>
        <taxon>Gammaproteobacteria</taxon>
        <taxon>Vibrionales</taxon>
        <taxon>Vibrionaceae</taxon>
        <taxon>Vibrio</taxon>
    </lineage>
</organism>
<sequence length="497" mass="54199">MTKLKMMPLVAMISAGLVGCGGSSGGGGGGGGGPVQTVLNVSFVKAELQDIGSATSSSCKIYQRERTEVANTQNTKILVAKPVSDAIDSFLSIVYSDANGVPQGKEVFVDDGKVKIILENIPEGGFVSFKEKFGPNDVYVTSFTQEFLKAYKSEFNDLTLTAVTAIPNLTCTYSSTNLRQITKSGIRYLNTKEDTQGDSAVLPFYFRSDLEQAQSNDSEITPDTGLQALSNDISLVTQYRQANNTASLFQYGFDDWSTGNIEMSYTGIEEPILRPSSVDYSDAKLGIVYKNTSKTLSLVPKTESKYFHPSTLRSGEQWFAQSSAVPQTNWTATLNLPIDDTWALSLDESTLFNTTSLSSNPVTLSNNANGALQIALTDNIAIQESDNGIQRISIRPNSNLTEIKLHVLYSFVSDSVILPSISTTNASDLDAFSLQQNYWFSTEDGDLSARYIMDQFKGTAATDESIDSHGLMIDEAERTRLQAQSKTVNYITLQRNQ</sequence>
<dbReference type="PROSITE" id="PS51257">
    <property type="entry name" value="PROKAR_LIPOPROTEIN"/>
    <property type="match status" value="1"/>
</dbReference>
<dbReference type="AlphaFoldDB" id="A0A8H9K6N5"/>
<evidence type="ECO:0008006" key="2">
    <source>
        <dbReference type="Google" id="ProtNLM"/>
    </source>
</evidence>
<accession>A0A8H9K6N5</accession>
<reference evidence="1" key="2">
    <citation type="submission" date="2019-01" db="EMBL/GenBank/DDBJ databases">
        <authorList>
            <consortium name="NCBI Pathogen Detection Project"/>
        </authorList>
    </citation>
    <scope>NUCLEOTIDE SEQUENCE</scope>
    <source>
        <strain evidence="1">BCW_3452</strain>
    </source>
</reference>